<organism evidence="1 2">
    <name type="scientific">Candidatus Berkelbacteria bacterium Licking1014_7</name>
    <dbReference type="NCBI Taxonomy" id="2017147"/>
    <lineage>
        <taxon>Bacteria</taxon>
        <taxon>Candidatus Berkelbacteria</taxon>
    </lineage>
</organism>
<name>A0A554LI31_9BACT</name>
<gene>
    <name evidence="1" type="ORF">CEN89_762</name>
</gene>
<dbReference type="EMBL" id="VMGK01000036">
    <property type="protein sequence ID" value="TSC92309.1"/>
    <property type="molecule type" value="Genomic_DNA"/>
</dbReference>
<reference evidence="1 2" key="1">
    <citation type="submission" date="2017-07" db="EMBL/GenBank/DDBJ databases">
        <title>Mechanisms for carbon and nitrogen cycling indicate functional differentiation within the Candidate Phyla Radiation.</title>
        <authorList>
            <person name="Danczak R.E."/>
            <person name="Johnston M.D."/>
            <person name="Kenah C."/>
            <person name="Slattery M."/>
            <person name="Wrighton K.C."/>
            <person name="Wilkins M.J."/>
        </authorList>
    </citation>
    <scope>NUCLEOTIDE SEQUENCE [LARGE SCALE GENOMIC DNA]</scope>
    <source>
        <strain evidence="1">Licking1014_7</strain>
    </source>
</reference>
<comment type="caution">
    <text evidence="1">The sequence shown here is derived from an EMBL/GenBank/DDBJ whole genome shotgun (WGS) entry which is preliminary data.</text>
</comment>
<sequence length="63" mass="7264">MEYLKMRFNPLYFRHCITLCLPRCDSLRGNLPPAIAIAQAISGQAKLHLKMQNYLLRLSPFAD</sequence>
<dbReference type="AlphaFoldDB" id="A0A554LI31"/>
<dbReference type="Proteomes" id="UP000315689">
    <property type="component" value="Unassembled WGS sequence"/>
</dbReference>
<evidence type="ECO:0000313" key="2">
    <source>
        <dbReference type="Proteomes" id="UP000315689"/>
    </source>
</evidence>
<accession>A0A554LI31</accession>
<evidence type="ECO:0000313" key="1">
    <source>
        <dbReference type="EMBL" id="TSC92309.1"/>
    </source>
</evidence>
<protein>
    <submittedName>
        <fullName evidence="1">Uncharacterized protein</fullName>
    </submittedName>
</protein>
<proteinExistence type="predicted"/>